<evidence type="ECO:0000259" key="7">
    <source>
        <dbReference type="Pfam" id="PF00485"/>
    </source>
</evidence>
<dbReference type="PRINTS" id="PR00988">
    <property type="entry name" value="URIDINKINASE"/>
</dbReference>
<dbReference type="Pfam" id="PF00485">
    <property type="entry name" value="PRK"/>
    <property type="match status" value="1"/>
</dbReference>
<evidence type="ECO:0000313" key="9">
    <source>
        <dbReference type="EMBL" id="ANZ75444.1"/>
    </source>
</evidence>
<proteinExistence type="inferred from homology"/>
<dbReference type="EC" id="2.7.1.48" evidence="6"/>
<evidence type="ECO:0000256" key="2">
    <source>
        <dbReference type="ARBA" id="ARBA00004784"/>
    </source>
</evidence>
<gene>
    <name evidence="9" type="primary">URK1</name>
    <name evidence="9" type="ORF">ATY40_BA7502379</name>
</gene>
<evidence type="ECO:0000313" key="10">
    <source>
        <dbReference type="Proteomes" id="UP000094565"/>
    </source>
</evidence>
<dbReference type="AlphaFoldDB" id="A0A1B2JBL4"/>
<dbReference type="GO" id="GO:0044211">
    <property type="term" value="P:CTP salvage"/>
    <property type="evidence" value="ECO:0007669"/>
    <property type="project" value="UniProtKB-UniPathway"/>
</dbReference>
<dbReference type="Gene3D" id="3.40.50.300">
    <property type="entry name" value="P-loop containing nucleotide triphosphate hydrolases"/>
    <property type="match status" value="1"/>
</dbReference>
<feature type="domain" description="Phosphoribosyltransferase" evidence="8">
    <location>
        <begin position="278"/>
        <end position="456"/>
    </location>
</feature>
<dbReference type="UniPathway" id="UPA00579">
    <property type="reaction ID" value="UER00640"/>
</dbReference>
<dbReference type="GO" id="GO:0005524">
    <property type="term" value="F:ATP binding"/>
    <property type="evidence" value="ECO:0007669"/>
    <property type="project" value="UniProtKB-KW"/>
</dbReference>
<keyword evidence="10" id="KW-1185">Reference proteome</keyword>
<reference evidence="9 10" key="1">
    <citation type="submission" date="2016-02" db="EMBL/GenBank/DDBJ databases">
        <title>Comparative genomic and transcriptomic foundation for Pichia pastoris.</title>
        <authorList>
            <person name="Love K.R."/>
            <person name="Shah K.A."/>
            <person name="Whittaker C.A."/>
            <person name="Wu J."/>
            <person name="Bartlett M.C."/>
            <person name="Ma D."/>
            <person name="Leeson R.L."/>
            <person name="Priest M."/>
            <person name="Young S.K."/>
            <person name="Love J.C."/>
        </authorList>
    </citation>
    <scope>NUCLEOTIDE SEQUENCE [LARGE SCALE GENOMIC DNA]</scope>
    <source>
        <strain evidence="9 10">ATCC 28485</strain>
    </source>
</reference>
<dbReference type="InterPro" id="IPR027417">
    <property type="entry name" value="P-loop_NTPase"/>
</dbReference>
<organism evidence="9 10">
    <name type="scientific">Komagataella pastoris</name>
    <name type="common">Yeast</name>
    <name type="synonym">Pichia pastoris</name>
    <dbReference type="NCBI Taxonomy" id="4922"/>
    <lineage>
        <taxon>Eukaryota</taxon>
        <taxon>Fungi</taxon>
        <taxon>Dikarya</taxon>
        <taxon>Ascomycota</taxon>
        <taxon>Saccharomycotina</taxon>
        <taxon>Pichiomycetes</taxon>
        <taxon>Pichiales</taxon>
        <taxon>Pichiaceae</taxon>
        <taxon>Komagataella</taxon>
    </lineage>
</organism>
<dbReference type="GO" id="GO:0044206">
    <property type="term" value="P:UMP salvage"/>
    <property type="evidence" value="ECO:0007669"/>
    <property type="project" value="UniProtKB-UniPathway"/>
</dbReference>
<dbReference type="SUPFAM" id="SSF53271">
    <property type="entry name" value="PRTase-like"/>
    <property type="match status" value="1"/>
</dbReference>
<evidence type="ECO:0000256" key="6">
    <source>
        <dbReference type="RuleBase" id="RU003825"/>
    </source>
</evidence>
<dbReference type="InterPro" id="IPR000836">
    <property type="entry name" value="PRTase_dom"/>
</dbReference>
<dbReference type="OrthoDB" id="738517at2759"/>
<evidence type="ECO:0000256" key="5">
    <source>
        <dbReference type="ARBA" id="ARBA00022777"/>
    </source>
</evidence>
<comment type="pathway">
    <text evidence="1 6">Pyrimidine metabolism; UMP biosynthesis via salvage pathway; UMP from uridine: step 1/1.</text>
</comment>
<evidence type="ECO:0000256" key="3">
    <source>
        <dbReference type="ARBA" id="ARBA00022679"/>
    </source>
</evidence>
<dbReference type="SUPFAM" id="SSF52540">
    <property type="entry name" value="P-loop containing nucleoside triphosphate hydrolases"/>
    <property type="match status" value="1"/>
</dbReference>
<evidence type="ECO:0000256" key="1">
    <source>
        <dbReference type="ARBA" id="ARBA00004690"/>
    </source>
</evidence>
<dbReference type="Proteomes" id="UP000094565">
    <property type="component" value="Chromosome 2"/>
</dbReference>
<protein>
    <recommendedName>
        <fullName evidence="6">Uridine kinase</fullName>
        <ecNumber evidence="6">2.7.1.48</ecNumber>
    </recommendedName>
</protein>
<keyword evidence="3 6" id="KW-0808">Transferase</keyword>
<dbReference type="Pfam" id="PF14681">
    <property type="entry name" value="UPRTase"/>
    <property type="match status" value="1"/>
</dbReference>
<dbReference type="EMBL" id="CP014585">
    <property type="protein sequence ID" value="ANZ75444.1"/>
    <property type="molecule type" value="Genomic_DNA"/>
</dbReference>
<dbReference type="FunFam" id="3.40.50.300:FF:000339">
    <property type="entry name" value="Uridine kinase"/>
    <property type="match status" value="1"/>
</dbReference>
<keyword evidence="6" id="KW-0067">ATP-binding</keyword>
<comment type="pathway">
    <text evidence="2 6">Pyrimidine metabolism; CTP biosynthesis via salvage pathway; CTP from cytidine: step 1/3.</text>
</comment>
<dbReference type="InterPro" id="IPR006083">
    <property type="entry name" value="PRK/URK"/>
</dbReference>
<comment type="catalytic activity">
    <reaction evidence="6">
        <text>uridine + ATP = UMP + ADP + H(+)</text>
        <dbReference type="Rhea" id="RHEA:16825"/>
        <dbReference type="ChEBI" id="CHEBI:15378"/>
        <dbReference type="ChEBI" id="CHEBI:16704"/>
        <dbReference type="ChEBI" id="CHEBI:30616"/>
        <dbReference type="ChEBI" id="CHEBI:57865"/>
        <dbReference type="ChEBI" id="CHEBI:456216"/>
        <dbReference type="EC" id="2.7.1.48"/>
    </reaction>
</comment>
<dbReference type="GO" id="GO:0043771">
    <property type="term" value="F:cytidine kinase activity"/>
    <property type="evidence" value="ECO:0007669"/>
    <property type="project" value="RHEA"/>
</dbReference>
<dbReference type="NCBIfam" id="TIGR00235">
    <property type="entry name" value="udk"/>
    <property type="match status" value="1"/>
</dbReference>
<dbReference type="CDD" id="cd02023">
    <property type="entry name" value="UMPK"/>
    <property type="match status" value="1"/>
</dbReference>
<keyword evidence="4 6" id="KW-0547">Nucleotide-binding</keyword>
<sequence>MKQSRLKSPETILLNNNSFCTSSNFKEPASGTHPQYIPPWTEPYIIGVAGTSGSGKTSVAKHIVKAINQPWTVVLSLDNFYKVLTPEQHVLAEHALYDLDSPTALDFDLMLRCIGDLKTGKPTQLPVYDFCTHSRTEKTTTIYGASVIVVEGLLALHHRQLLDLMDTKVFVDTDLDICMARRVKRDMIERGRDLKGILDQWDRHVKPNTIQYVIPSSKNADLILPRSTDNKIALDMIIRHINNQLEQKSLVHLQRLQELGQITNEGTLMSRIVYLPLTNQLKCISTILFDRETSRTEFIFYFDRVANMLIHLALDQVEFGPSQDQVLTPQYYCLTDAIRSLQSVVVVTMVRTGDVFMNSIRKTIPDVKVGKLLIQSDLITGEPQLHTKSLPPCERTTKLLLFDAHIISGAAAIMGIQVLLDHGIEEGNIVIVSYLAEEAGLRRILNAFQNVTIIVGLSSGRGDSLSKEPMFRTRFIDDYYFGST</sequence>
<dbReference type="NCBIfam" id="NF004018">
    <property type="entry name" value="PRK05480.1"/>
    <property type="match status" value="1"/>
</dbReference>
<dbReference type="InterPro" id="IPR000764">
    <property type="entry name" value="Uridine_kinase-like"/>
</dbReference>
<keyword evidence="5 6" id="KW-0418">Kinase</keyword>
<accession>A0A1B2JBL4</accession>
<comment type="similarity">
    <text evidence="6">Belongs to the uridine kinase family.</text>
</comment>
<dbReference type="PANTHER" id="PTHR10285">
    <property type="entry name" value="URIDINE KINASE"/>
    <property type="match status" value="1"/>
</dbReference>
<name>A0A1B2JBL4_PICPA</name>
<dbReference type="Gene3D" id="3.40.50.2020">
    <property type="match status" value="1"/>
</dbReference>
<evidence type="ECO:0000256" key="4">
    <source>
        <dbReference type="ARBA" id="ARBA00022741"/>
    </source>
</evidence>
<dbReference type="InterPro" id="IPR029057">
    <property type="entry name" value="PRTase-like"/>
</dbReference>
<feature type="domain" description="Phosphoribulokinase/uridine kinase" evidence="7">
    <location>
        <begin position="45"/>
        <end position="233"/>
    </location>
</feature>
<dbReference type="UniPathway" id="UPA00574">
    <property type="reaction ID" value="UER00637"/>
</dbReference>
<comment type="catalytic activity">
    <reaction evidence="6">
        <text>cytidine + ATP = CMP + ADP + H(+)</text>
        <dbReference type="Rhea" id="RHEA:24674"/>
        <dbReference type="ChEBI" id="CHEBI:15378"/>
        <dbReference type="ChEBI" id="CHEBI:17562"/>
        <dbReference type="ChEBI" id="CHEBI:30616"/>
        <dbReference type="ChEBI" id="CHEBI:60377"/>
        <dbReference type="ChEBI" id="CHEBI:456216"/>
        <dbReference type="EC" id="2.7.1.48"/>
    </reaction>
</comment>
<dbReference type="GO" id="GO:0004849">
    <property type="term" value="F:uridine kinase activity"/>
    <property type="evidence" value="ECO:0007669"/>
    <property type="project" value="UniProtKB-EC"/>
</dbReference>
<evidence type="ECO:0000259" key="8">
    <source>
        <dbReference type="Pfam" id="PF14681"/>
    </source>
</evidence>